<dbReference type="EMBL" id="AP018448">
    <property type="protein sequence ID" value="BBC36543.1"/>
    <property type="molecule type" value="Genomic_DNA"/>
</dbReference>
<sequence>MARVSAAVFWGLVVLVATVIVVGGSGGDGDKESSGPARHAPQVPASESAAPSAPSDTRSAGKRLPRSRPTRLVIPKIFVDAPFTDLAIDRSGQLEPPPAKDTNLVGWYAKGVSPGEAGTSIIAGHVDTATSPAVFASLSDLKKGDEFHVVREDGSKASFVVDGSESFEKDRFPNERVYADTDQAQVRLITCAGSYDHEAKDYTENLVVFAHLV</sequence>
<keyword evidence="4" id="KW-1185">Reference proteome</keyword>
<evidence type="ECO:0000256" key="2">
    <source>
        <dbReference type="SAM" id="MobiDB-lite"/>
    </source>
</evidence>
<dbReference type="Pfam" id="PF04203">
    <property type="entry name" value="Sortase"/>
    <property type="match status" value="1"/>
</dbReference>
<gene>
    <name evidence="3" type="ORF">SGFS_078370</name>
</gene>
<accession>A0ABN5VTM0</accession>
<dbReference type="InterPro" id="IPR005754">
    <property type="entry name" value="Sortase"/>
</dbReference>
<dbReference type="Proteomes" id="UP001321542">
    <property type="component" value="Chromosome"/>
</dbReference>
<proteinExistence type="predicted"/>
<feature type="compositionally biased region" description="Low complexity" evidence="2">
    <location>
        <begin position="40"/>
        <end position="55"/>
    </location>
</feature>
<protein>
    <recommendedName>
        <fullName evidence="5">Secreted protein</fullName>
    </recommendedName>
</protein>
<dbReference type="CDD" id="cd05829">
    <property type="entry name" value="Sortase_F"/>
    <property type="match status" value="1"/>
</dbReference>
<dbReference type="NCBIfam" id="NF033748">
    <property type="entry name" value="class_F_sortase"/>
    <property type="match status" value="1"/>
</dbReference>
<keyword evidence="1" id="KW-0378">Hydrolase</keyword>
<evidence type="ECO:0008006" key="5">
    <source>
        <dbReference type="Google" id="ProtNLM"/>
    </source>
</evidence>
<reference evidence="3 4" key="1">
    <citation type="journal article" date="2010" name="ChemBioChem">
        <title>Cloning and characterization of the biosynthetic gene cluster of 16-membered macrolide antibiotic FD-891: involvement of a dual functional cytochrome P450 monooxygenase catalyzing epoxidation and hydroxylation.</title>
        <authorList>
            <person name="Kudo F."/>
            <person name="Motegi A."/>
            <person name="Mizoue K."/>
            <person name="Eguchi T."/>
        </authorList>
    </citation>
    <scope>NUCLEOTIDE SEQUENCE [LARGE SCALE GENOMIC DNA]</scope>
    <source>
        <strain evidence="3 4">A-8890</strain>
    </source>
</reference>
<evidence type="ECO:0000313" key="4">
    <source>
        <dbReference type="Proteomes" id="UP001321542"/>
    </source>
</evidence>
<feature type="region of interest" description="Disordered" evidence="2">
    <location>
        <begin position="26"/>
        <end position="66"/>
    </location>
</feature>
<name>A0ABN5VTM0_9ACTN</name>
<dbReference type="Gene3D" id="2.40.260.10">
    <property type="entry name" value="Sortase"/>
    <property type="match status" value="1"/>
</dbReference>
<organism evidence="3 4">
    <name type="scientific">Streptomyces graminofaciens</name>
    <dbReference type="NCBI Taxonomy" id="68212"/>
    <lineage>
        <taxon>Bacteria</taxon>
        <taxon>Bacillati</taxon>
        <taxon>Actinomycetota</taxon>
        <taxon>Actinomycetes</taxon>
        <taxon>Kitasatosporales</taxon>
        <taxon>Streptomycetaceae</taxon>
        <taxon>Streptomyces</taxon>
    </lineage>
</organism>
<dbReference type="InterPro" id="IPR023365">
    <property type="entry name" value="Sortase_dom-sf"/>
</dbReference>
<dbReference type="InterPro" id="IPR042001">
    <property type="entry name" value="Sortase_F"/>
</dbReference>
<reference evidence="3 4" key="2">
    <citation type="journal article" date="2023" name="ChemBioChem">
        <title>Acyltransferase Domain Exchange between Two Independent Type I Polyketide Synthases in the Same Producer Strain of Macrolide Antibiotics.</title>
        <authorList>
            <person name="Kudo F."/>
            <person name="Kishikawa K."/>
            <person name="Tsuboi K."/>
            <person name="Kido T."/>
            <person name="Usui T."/>
            <person name="Hashimoto J."/>
            <person name="Shin-Ya K."/>
            <person name="Miyanaga A."/>
            <person name="Eguchi T."/>
        </authorList>
    </citation>
    <scope>NUCLEOTIDE SEQUENCE [LARGE SCALE GENOMIC DNA]</scope>
    <source>
        <strain evidence="3 4">A-8890</strain>
    </source>
</reference>
<dbReference type="SUPFAM" id="SSF63817">
    <property type="entry name" value="Sortase"/>
    <property type="match status" value="1"/>
</dbReference>
<evidence type="ECO:0000256" key="1">
    <source>
        <dbReference type="ARBA" id="ARBA00022801"/>
    </source>
</evidence>
<evidence type="ECO:0000313" key="3">
    <source>
        <dbReference type="EMBL" id="BBC36543.1"/>
    </source>
</evidence>